<gene>
    <name evidence="4" type="ORF">AWY79_11875</name>
    <name evidence="5" type="ORF">EDC59_106111</name>
</gene>
<dbReference type="RefSeq" id="WP_066804091.1">
    <property type="nucleotide sequence ID" value="NZ_CP014206.1"/>
</dbReference>
<dbReference type="CDD" id="cd12797">
    <property type="entry name" value="M23_peptidase"/>
    <property type="match status" value="1"/>
</dbReference>
<dbReference type="InterPro" id="IPR016047">
    <property type="entry name" value="M23ase_b-sheet_dom"/>
</dbReference>
<accession>A0A126QPA6</accession>
<dbReference type="PANTHER" id="PTHR21666:SF270">
    <property type="entry name" value="MUREIN HYDROLASE ACTIVATOR ENVC"/>
    <property type="match status" value="1"/>
</dbReference>
<organism evidence="5 7">
    <name type="scientific">Pseudodesulfovibrio indicus</name>
    <dbReference type="NCBI Taxonomy" id="1716143"/>
    <lineage>
        <taxon>Bacteria</taxon>
        <taxon>Pseudomonadati</taxon>
        <taxon>Thermodesulfobacteriota</taxon>
        <taxon>Desulfovibrionia</taxon>
        <taxon>Desulfovibrionales</taxon>
        <taxon>Desulfovibrionaceae</taxon>
    </lineage>
</organism>
<dbReference type="AlphaFoldDB" id="A0A126QPA6"/>
<keyword evidence="6" id="KW-1185">Reference proteome</keyword>
<evidence type="ECO:0000256" key="2">
    <source>
        <dbReference type="SAM" id="SignalP"/>
    </source>
</evidence>
<feature type="chain" id="PRO_5044548203" evidence="2">
    <location>
        <begin position="21"/>
        <end position="367"/>
    </location>
</feature>
<dbReference type="Proteomes" id="UP000055611">
    <property type="component" value="Chromosome"/>
</dbReference>
<feature type="signal peptide" evidence="2">
    <location>
        <begin position="1"/>
        <end position="20"/>
    </location>
</feature>
<keyword evidence="1" id="KW-0175">Coiled coil</keyword>
<dbReference type="SUPFAM" id="SSF51261">
    <property type="entry name" value="Duplicated hybrid motif"/>
    <property type="match status" value="1"/>
</dbReference>
<dbReference type="EMBL" id="CP014206">
    <property type="protein sequence ID" value="AMK11761.1"/>
    <property type="molecule type" value="Genomic_DNA"/>
</dbReference>
<dbReference type="GO" id="GO:0004222">
    <property type="term" value="F:metalloendopeptidase activity"/>
    <property type="evidence" value="ECO:0007669"/>
    <property type="project" value="TreeGrafter"/>
</dbReference>
<feature type="coiled-coil region" evidence="1">
    <location>
        <begin position="147"/>
        <end position="230"/>
    </location>
</feature>
<evidence type="ECO:0000313" key="6">
    <source>
        <dbReference type="Proteomes" id="UP000055611"/>
    </source>
</evidence>
<dbReference type="Pfam" id="PF01551">
    <property type="entry name" value="Peptidase_M23"/>
    <property type="match status" value="1"/>
</dbReference>
<evidence type="ECO:0000259" key="3">
    <source>
        <dbReference type="Pfam" id="PF01551"/>
    </source>
</evidence>
<name>A0A126QPA6_9BACT</name>
<feature type="domain" description="M23ase beta-sheet core" evidence="3">
    <location>
        <begin position="266"/>
        <end position="359"/>
    </location>
</feature>
<proteinExistence type="predicted"/>
<reference evidence="4 6" key="1">
    <citation type="journal article" date="2016" name="Front. Microbiol.">
        <title>Genome Sequence of the Piezophilic, Mesophilic Sulfate-Reducing Bacterium Desulfovibrio indicus J2T.</title>
        <authorList>
            <person name="Cao J."/>
            <person name="Maignien L."/>
            <person name="Shao Z."/>
            <person name="Alain K."/>
            <person name="Jebbar M."/>
        </authorList>
    </citation>
    <scope>NUCLEOTIDE SEQUENCE [LARGE SCALE GENOMIC DNA]</scope>
    <source>
        <strain evidence="4 6">J2</strain>
    </source>
</reference>
<protein>
    <submittedName>
        <fullName evidence="4">Peptidase M23</fullName>
    </submittedName>
    <submittedName>
        <fullName evidence="5">Septal ring factor EnvC (AmiA/AmiB activator)</fullName>
    </submittedName>
</protein>
<feature type="coiled-coil region" evidence="1">
    <location>
        <begin position="28"/>
        <end position="86"/>
    </location>
</feature>
<evidence type="ECO:0000313" key="5">
    <source>
        <dbReference type="EMBL" id="TDT88298.1"/>
    </source>
</evidence>
<dbReference type="Proteomes" id="UP000295506">
    <property type="component" value="Unassembled WGS sequence"/>
</dbReference>
<dbReference type="InterPro" id="IPR011055">
    <property type="entry name" value="Dup_hybrid_motif"/>
</dbReference>
<evidence type="ECO:0000256" key="1">
    <source>
        <dbReference type="SAM" id="Coils"/>
    </source>
</evidence>
<keyword evidence="2" id="KW-0732">Signal</keyword>
<dbReference type="OrthoDB" id="9784703at2"/>
<evidence type="ECO:0000313" key="4">
    <source>
        <dbReference type="EMBL" id="AMK11761.1"/>
    </source>
</evidence>
<sequence>MPRTLLIALIFLLLPCTVMAQDRDEILSETLQREHQKADENQQKVKQLNEQAGEISTRLSDIEHDVKLLRKQIKDQEKVLHDIRENERHTQQDHFKLEEEKERIILELSGLMQTLWPVHMQNVRARFQGVEDWAMFDRRFNWLASIYDATSRKLDEARLNAEKIVKNLEHQRRLAEEAEKQLAQVNDSKDRLLDNKYALRRNLRKVEKQKKNAEAELTDILATIEDIKYQLQSQKTKRFSLYKRTLPWPVQGKLVDGFNLKANPPARGLSLTTSVGSTVQSVFWGKVVHNDTLRGFGHVIIIYHGYNYYSLYAYLSETYVRNGQEVEKNEPLGVVGYFPKVDGPGLYFELRFHQKPINPETWLTAQR</sequence>
<dbReference type="PANTHER" id="PTHR21666">
    <property type="entry name" value="PEPTIDASE-RELATED"/>
    <property type="match status" value="1"/>
</dbReference>
<reference evidence="5 7" key="2">
    <citation type="submission" date="2019-03" db="EMBL/GenBank/DDBJ databases">
        <title>Genomic Encyclopedia of Type Strains, Phase IV (KMG-IV): sequencing the most valuable type-strain genomes for metagenomic binning, comparative biology and taxonomic classification.</title>
        <authorList>
            <person name="Goeker M."/>
        </authorList>
    </citation>
    <scope>NUCLEOTIDE SEQUENCE [LARGE SCALE GENOMIC DNA]</scope>
    <source>
        <strain evidence="5 7">DSM 101483</strain>
    </source>
</reference>
<dbReference type="EMBL" id="SOBK01000006">
    <property type="protein sequence ID" value="TDT88298.1"/>
    <property type="molecule type" value="Genomic_DNA"/>
</dbReference>
<evidence type="ECO:0000313" key="7">
    <source>
        <dbReference type="Proteomes" id="UP000295506"/>
    </source>
</evidence>
<dbReference type="Gene3D" id="2.70.70.10">
    <property type="entry name" value="Glucose Permease (Domain IIA)"/>
    <property type="match status" value="1"/>
</dbReference>
<dbReference type="InterPro" id="IPR050570">
    <property type="entry name" value="Cell_wall_metabolism_enzyme"/>
</dbReference>
<dbReference type="KEGG" id="dej:AWY79_11875"/>